<dbReference type="EMBL" id="VDMO01000015">
    <property type="protein sequence ID" value="TNM70147.1"/>
    <property type="molecule type" value="Genomic_DNA"/>
</dbReference>
<proteinExistence type="predicted"/>
<evidence type="ECO:0000313" key="2">
    <source>
        <dbReference type="EMBL" id="TNM70147.1"/>
    </source>
</evidence>
<dbReference type="GO" id="GO:0050135">
    <property type="term" value="F:NADP+ nucleosidase activity"/>
    <property type="evidence" value="ECO:0007669"/>
    <property type="project" value="InterPro"/>
</dbReference>
<dbReference type="OrthoDB" id="5497289at2"/>
<accession>A0A5C4Y592</accession>
<comment type="caution">
    <text evidence="2">The sequence shown here is derived from an EMBL/GenBank/DDBJ whole genome shotgun (WGS) entry which is preliminary data.</text>
</comment>
<dbReference type="RefSeq" id="WP_139404009.1">
    <property type="nucleotide sequence ID" value="NZ_JACHEW010000013.1"/>
</dbReference>
<sequence>MDTKSALAYIASVYRSISETDDKSDISLFAVALKYSELRPDLQEVFPHIFSFMPGITLPQTKHTEYGSYAKSEGIKSIEVETKAFLDFWSTLNSKNTSISPLPKKVFISHGRKEDWRKVQEYVERTLEIPTLELAQEANKGRTIFQKLVDESDSCGYAIIIMTGDDLTTDEQIRARENVIHELGYFQGKYGPDRVCLLHEEGVNIPTNIAGWVYIPFPEGGIEAALGGITRELKHL</sequence>
<protein>
    <recommendedName>
        <fullName evidence="1">CD-NTase-associated protein 12/Pycsar effector protein TIR domain-containing protein</fullName>
    </recommendedName>
</protein>
<organism evidence="2 3">
    <name type="scientific">Deinococcus radiopugnans ATCC 19172</name>
    <dbReference type="NCBI Taxonomy" id="585398"/>
    <lineage>
        <taxon>Bacteria</taxon>
        <taxon>Thermotogati</taxon>
        <taxon>Deinococcota</taxon>
        <taxon>Deinococci</taxon>
        <taxon>Deinococcales</taxon>
        <taxon>Deinococcaceae</taxon>
        <taxon>Deinococcus</taxon>
    </lineage>
</organism>
<evidence type="ECO:0000313" key="3">
    <source>
        <dbReference type="Proteomes" id="UP000313988"/>
    </source>
</evidence>
<reference evidence="2 3" key="1">
    <citation type="submission" date="2019-06" db="EMBL/GenBank/DDBJ databases">
        <title>Genome sequence of Deinococcus radiopugnans ATCC 19172.</title>
        <authorList>
            <person name="Maclea K.S."/>
            <person name="Maynard C.R."/>
        </authorList>
    </citation>
    <scope>NUCLEOTIDE SEQUENCE [LARGE SCALE GENOMIC DNA]</scope>
    <source>
        <strain evidence="2 3">ATCC 19172</strain>
    </source>
</reference>
<dbReference type="Proteomes" id="UP000313988">
    <property type="component" value="Unassembled WGS sequence"/>
</dbReference>
<name>A0A5C4Y592_9DEIO</name>
<evidence type="ECO:0000259" key="1">
    <source>
        <dbReference type="Pfam" id="PF10137"/>
    </source>
</evidence>
<dbReference type="Pfam" id="PF10137">
    <property type="entry name" value="CAP12-PCTIR_TIR"/>
    <property type="match status" value="1"/>
</dbReference>
<gene>
    <name evidence="2" type="ORF">FHR04_13850</name>
</gene>
<feature type="domain" description="CD-NTase-associated protein 12/Pycsar effector protein TIR" evidence="1">
    <location>
        <begin position="105"/>
        <end position="217"/>
    </location>
</feature>
<dbReference type="AlphaFoldDB" id="A0A5C4Y592"/>
<dbReference type="InterPro" id="IPR019302">
    <property type="entry name" value="CAP12/PCTIR_TIR_dom"/>
</dbReference>